<dbReference type="Pfam" id="PF05721">
    <property type="entry name" value="PhyH"/>
    <property type="match status" value="1"/>
</dbReference>
<dbReference type="Proteomes" id="UP000623307">
    <property type="component" value="Chromosome 2"/>
</dbReference>
<accession>A0A375FJB2</accession>
<evidence type="ECO:0000313" key="6">
    <source>
        <dbReference type="Proteomes" id="UP000623307"/>
    </source>
</evidence>
<keyword evidence="1" id="KW-0479">Metal-binding</keyword>
<evidence type="ECO:0000313" key="3">
    <source>
        <dbReference type="EMBL" id="QRQ95846.1"/>
    </source>
</evidence>
<dbReference type="GeneID" id="303492004"/>
<dbReference type="GO" id="GO:0005506">
    <property type="term" value="F:iron ion binding"/>
    <property type="evidence" value="ECO:0007669"/>
    <property type="project" value="UniProtKB-ARBA"/>
</dbReference>
<dbReference type="EMBL" id="OGUS01000064">
    <property type="protein sequence ID" value="SPC06549.1"/>
    <property type="molecule type" value="Genomic_DNA"/>
</dbReference>
<dbReference type="PANTHER" id="PTHR20883:SF15">
    <property type="entry name" value="PHYTANOYL-COA DIOXYGENASE DOMAIN-CONTAINING PROTEIN 1"/>
    <property type="match status" value="1"/>
</dbReference>
<evidence type="ECO:0000313" key="4">
    <source>
        <dbReference type="EMBL" id="SPC06549.1"/>
    </source>
</evidence>
<evidence type="ECO:0000256" key="2">
    <source>
        <dbReference type="ARBA" id="ARBA00023004"/>
    </source>
</evidence>
<name>A0A375FJB2_9BURK</name>
<dbReference type="PANTHER" id="PTHR20883">
    <property type="entry name" value="PHYTANOYL-COA DIOXYGENASE DOMAIN CONTAINING 1"/>
    <property type="match status" value="1"/>
</dbReference>
<dbReference type="AlphaFoldDB" id="A0A375FJB2"/>
<keyword evidence="3" id="KW-0560">Oxidoreductase</keyword>
<dbReference type="RefSeq" id="WP_084254552.1">
    <property type="nucleotide sequence ID" value="NZ_CP069810.1"/>
</dbReference>
<dbReference type="EMBL" id="CP069812">
    <property type="protein sequence ID" value="QRQ95846.1"/>
    <property type="molecule type" value="Genomic_DNA"/>
</dbReference>
<reference evidence="3 6" key="3">
    <citation type="submission" date="2021-02" db="EMBL/GenBank/DDBJ databases">
        <title>Complete Genome Sequence of Cupriavidus oxalaticus Strain Ox1, a Soil Oxalate-Degrading Species.</title>
        <authorList>
            <person name="Palmieri F."/>
            <person name="Udriet P."/>
            <person name="Deuasquier M."/>
            <person name="Beaudoing E."/>
            <person name="Johnson S.L."/>
            <person name="Davenport K.W."/>
            <person name="Chain P.S."/>
            <person name="Bindschedler S."/>
            <person name="Junier P."/>
        </authorList>
    </citation>
    <scope>NUCLEOTIDE SEQUENCE [LARGE SCALE GENOMIC DNA]</scope>
    <source>
        <strain evidence="3 6">Ox1</strain>
    </source>
</reference>
<dbReference type="Gene3D" id="2.60.120.620">
    <property type="entry name" value="q2cbj1_9rhob like domain"/>
    <property type="match status" value="1"/>
</dbReference>
<gene>
    <name evidence="4" type="ORF">CO2235_U590125</name>
    <name evidence="3" type="ORF">JTE92_20845</name>
</gene>
<protein>
    <submittedName>
        <fullName evidence="3">Phytanoyl-CoA dioxygenase family protein</fullName>
    </submittedName>
</protein>
<dbReference type="SUPFAM" id="SSF51197">
    <property type="entry name" value="Clavaminate synthase-like"/>
    <property type="match status" value="1"/>
</dbReference>
<reference evidence="5" key="1">
    <citation type="submission" date="2018-01" db="EMBL/GenBank/DDBJ databases">
        <authorList>
            <person name="Gaut B.S."/>
            <person name="Morton B.R."/>
            <person name="Clegg M.T."/>
            <person name="Duvall M.R."/>
        </authorList>
    </citation>
    <scope>NUCLEOTIDE SEQUENCE [LARGE SCALE GENOMIC DNA]</scope>
</reference>
<organism evidence="4 5">
    <name type="scientific">Cupriavidus oxalaticus</name>
    <dbReference type="NCBI Taxonomy" id="96344"/>
    <lineage>
        <taxon>Bacteria</taxon>
        <taxon>Pseudomonadati</taxon>
        <taxon>Pseudomonadota</taxon>
        <taxon>Betaproteobacteria</taxon>
        <taxon>Burkholderiales</taxon>
        <taxon>Burkholderiaceae</taxon>
        <taxon>Cupriavidus</taxon>
    </lineage>
</organism>
<dbReference type="InterPro" id="IPR008775">
    <property type="entry name" value="Phytyl_CoA_dOase-like"/>
</dbReference>
<dbReference type="OrthoDB" id="9791262at2"/>
<keyword evidence="6" id="KW-1185">Reference proteome</keyword>
<dbReference type="Proteomes" id="UP000256862">
    <property type="component" value="Unassembled WGS sequence"/>
</dbReference>
<evidence type="ECO:0000256" key="1">
    <source>
        <dbReference type="ARBA" id="ARBA00022723"/>
    </source>
</evidence>
<dbReference type="GO" id="GO:0016706">
    <property type="term" value="F:2-oxoglutarate-dependent dioxygenase activity"/>
    <property type="evidence" value="ECO:0007669"/>
    <property type="project" value="UniProtKB-ARBA"/>
</dbReference>
<reference evidence="4" key="2">
    <citation type="submission" date="2018-01" db="EMBL/GenBank/DDBJ databases">
        <authorList>
            <person name="Clerissi C."/>
        </authorList>
    </citation>
    <scope>NUCLEOTIDE SEQUENCE</scope>
    <source>
        <strain evidence="4">Cupriavidus oxalaticus LMG 2235</strain>
    </source>
</reference>
<keyword evidence="3" id="KW-0223">Dioxygenase</keyword>
<evidence type="ECO:0000313" key="5">
    <source>
        <dbReference type="Proteomes" id="UP000256862"/>
    </source>
</evidence>
<sequence>MRRVFRSAEHNETFLRDGAVLAQLLTEEEAHALQRFYWNEAPSSGPGFHATMFSHDAEYRARVDEKIKEYLSHRLAMFLDDYRCVVGNFVVKEHSRPETEVSLHQDWTFVDERLMRSVNVWCPLIDTDASNGGQSIFKGSHRIVDVLRGPYFPNPFVTHAATIAEKYLMDVPLRAGQAIIYDHALVHATPPNQSRQTRVAANMVLVPGEAQLLHCYLDQDAPRARPELFAIDDGFFLHNKIGDRPGGRFLGYVDNAIPAIALDQLALVTA</sequence>
<proteinExistence type="predicted"/>
<keyword evidence="2" id="KW-0408">Iron</keyword>